<dbReference type="Pfam" id="PF02806">
    <property type="entry name" value="Alpha-amylase_C"/>
    <property type="match status" value="1"/>
</dbReference>
<dbReference type="EC" id="2.4.1.18" evidence="5 11"/>
<protein>
    <recommendedName>
        <fullName evidence="5 11">1,4-alpha-glucan branching enzyme</fullName>
        <ecNumber evidence="5 11">2.4.1.18</ecNumber>
    </recommendedName>
</protein>
<dbReference type="Pfam" id="PF02922">
    <property type="entry name" value="CBM_48"/>
    <property type="match status" value="1"/>
</dbReference>
<dbReference type="InterPro" id="IPR006407">
    <property type="entry name" value="GlgB"/>
</dbReference>
<evidence type="ECO:0000256" key="3">
    <source>
        <dbReference type="ARBA" id="ARBA00004964"/>
    </source>
</evidence>
<comment type="function">
    <text evidence="2">Catalyzes the formation of the alpha-1,6-glucosidic linkages in glycogen by scission of a 1,4-alpha-linked oligosaccharide from growing alpha-1,4-glucan chains and the subsequent attachment of the oligosaccharide to the alpha-1,6 position.</text>
</comment>
<dbReference type="CDD" id="cd11322">
    <property type="entry name" value="AmyAc_Glg_BE"/>
    <property type="match status" value="1"/>
</dbReference>
<evidence type="ECO:0000259" key="13">
    <source>
        <dbReference type="SMART" id="SM00642"/>
    </source>
</evidence>
<keyword evidence="7 14" id="KW-0328">Glycosyltransferase</keyword>
<evidence type="ECO:0000256" key="4">
    <source>
        <dbReference type="ARBA" id="ARBA00009000"/>
    </source>
</evidence>
<evidence type="ECO:0000256" key="7">
    <source>
        <dbReference type="ARBA" id="ARBA00022676"/>
    </source>
</evidence>
<evidence type="ECO:0000256" key="1">
    <source>
        <dbReference type="ARBA" id="ARBA00000826"/>
    </source>
</evidence>
<sequence length="580" mass="66613">SLVGEFNGWDAGANVMENDDGIWSLFVPGLKQYDTYKYAVTGANGKTVLKSDPYGLHFETAPANASKLYDISGYHWKDRKWMTARKNYNPYGSPMNIYEVHAGSWRRYADGNFLSYTALADQLIPYVKKMGYTHIELMPLTEYPFEGSWGYQVTGMFAPTSRYGSPKDLMEFVDRCHRAGIGVILDWVLAHFPRDEHGLAMFDGTPLYEYADPRKGEHREWGTKVYDFGKNEVRSFLISAAMFWFDTYHIDGIRCDAVASMLYLDYGRKDGEWVPNAYGGNYNLEAKEFLQKLNTALLTKHHGAITIAEESTAFPMVTLPAYQGGLGFNFKWNMGWMNDSLHYISLDPFFRKDNHNNLTFAITYAYSENYILPISHDEVVHGKCSMINKIPGDYDAKFEGLKAFYGFMTAHPGKKLNFMGNEFAQFIEWNYAQELDWFLLDYPRHRTFNKFIRDLNAFYLENKALWQLDCSYDGFKWIVVDDNTQNIVSFIRRAADGEYVICVVNFSPVDRKKYVMGVPESGYFKAELTSALKKYGGAEERRPTFRASAKPAHGQPYSVKLNIPGNSVMFLKPVIKEEKQ</sequence>
<dbReference type="Proteomes" id="UP000886857">
    <property type="component" value="Unassembled WGS sequence"/>
</dbReference>
<dbReference type="GO" id="GO:0004553">
    <property type="term" value="F:hydrolase activity, hydrolyzing O-glycosyl compounds"/>
    <property type="evidence" value="ECO:0007669"/>
    <property type="project" value="InterPro"/>
</dbReference>
<organism evidence="14 15">
    <name type="scientific">Candidatus Limadaptatus stercoripullorum</name>
    <dbReference type="NCBI Taxonomy" id="2840846"/>
    <lineage>
        <taxon>Bacteria</taxon>
        <taxon>Bacillati</taxon>
        <taxon>Bacillota</taxon>
        <taxon>Clostridia</taxon>
        <taxon>Eubacteriales</taxon>
        <taxon>Candidatus Limadaptatus</taxon>
    </lineage>
</organism>
<feature type="domain" description="Glycosyl hydrolase family 13 catalytic" evidence="13">
    <location>
        <begin position="106"/>
        <end position="459"/>
    </location>
</feature>
<dbReference type="InterPro" id="IPR013783">
    <property type="entry name" value="Ig-like_fold"/>
</dbReference>
<dbReference type="EMBL" id="DVOE01000065">
    <property type="protein sequence ID" value="HIU99034.1"/>
    <property type="molecule type" value="Genomic_DNA"/>
</dbReference>
<dbReference type="HAMAP" id="MF_00685">
    <property type="entry name" value="GlgB"/>
    <property type="match status" value="1"/>
</dbReference>
<dbReference type="InterPro" id="IPR037439">
    <property type="entry name" value="Branching_enzy"/>
</dbReference>
<comment type="caution">
    <text evidence="14">The sequence shown here is derived from an EMBL/GenBank/DDBJ whole genome shotgun (WGS) entry which is preliminary data.</text>
</comment>
<keyword evidence="8 14" id="KW-0808">Transferase</keyword>
<dbReference type="PANTHER" id="PTHR43651:SF3">
    <property type="entry name" value="1,4-ALPHA-GLUCAN-BRANCHING ENZYME"/>
    <property type="match status" value="1"/>
</dbReference>
<dbReference type="Gene3D" id="2.60.40.10">
    <property type="entry name" value="Immunoglobulins"/>
    <property type="match status" value="1"/>
</dbReference>
<evidence type="ECO:0000256" key="6">
    <source>
        <dbReference type="ARBA" id="ARBA00022600"/>
    </source>
</evidence>
<dbReference type="Gene3D" id="3.20.20.80">
    <property type="entry name" value="Glycosidases"/>
    <property type="match status" value="1"/>
</dbReference>
<dbReference type="InterPro" id="IPR017853">
    <property type="entry name" value="GH"/>
</dbReference>
<keyword evidence="9" id="KW-0320">Glycogen biosynthesis</keyword>
<dbReference type="GO" id="GO:0005829">
    <property type="term" value="C:cytosol"/>
    <property type="evidence" value="ECO:0007669"/>
    <property type="project" value="TreeGrafter"/>
</dbReference>
<dbReference type="GO" id="GO:0043169">
    <property type="term" value="F:cation binding"/>
    <property type="evidence" value="ECO:0007669"/>
    <property type="project" value="InterPro"/>
</dbReference>
<evidence type="ECO:0000256" key="9">
    <source>
        <dbReference type="ARBA" id="ARBA00023056"/>
    </source>
</evidence>
<keyword evidence="10" id="KW-0119">Carbohydrate metabolism</keyword>
<evidence type="ECO:0000256" key="10">
    <source>
        <dbReference type="ARBA" id="ARBA00023277"/>
    </source>
</evidence>
<dbReference type="InterPro" id="IPR006048">
    <property type="entry name" value="A-amylase/branching_C"/>
</dbReference>
<comment type="pathway">
    <text evidence="3">Glycan biosynthesis; glycogen biosynthesis.</text>
</comment>
<dbReference type="InterPro" id="IPR013780">
    <property type="entry name" value="Glyco_hydro_b"/>
</dbReference>
<dbReference type="InterPro" id="IPR006047">
    <property type="entry name" value="GH13_cat_dom"/>
</dbReference>
<dbReference type="InterPro" id="IPR004193">
    <property type="entry name" value="Glyco_hydro_13_N"/>
</dbReference>
<dbReference type="PANTHER" id="PTHR43651">
    <property type="entry name" value="1,4-ALPHA-GLUCAN-BRANCHING ENZYME"/>
    <property type="match status" value="1"/>
</dbReference>
<dbReference type="NCBIfam" id="NF003811">
    <property type="entry name" value="PRK05402.1"/>
    <property type="match status" value="1"/>
</dbReference>
<dbReference type="CDD" id="cd02855">
    <property type="entry name" value="E_set_GBE_prok_N"/>
    <property type="match status" value="1"/>
</dbReference>
<dbReference type="NCBIfam" id="NF008967">
    <property type="entry name" value="PRK12313.1"/>
    <property type="match status" value="1"/>
</dbReference>
<dbReference type="InterPro" id="IPR044143">
    <property type="entry name" value="GlgB_N_E_set_prok"/>
</dbReference>
<comment type="similarity">
    <text evidence="4">Belongs to the glycosyl hydrolase 13 family. GlgB subfamily.</text>
</comment>
<comment type="catalytic activity">
    <reaction evidence="1">
        <text>Transfers a segment of a (1-&gt;4)-alpha-D-glucan chain to a primary hydroxy group in a similar glucan chain.</text>
        <dbReference type="EC" id="2.4.1.18"/>
    </reaction>
</comment>
<feature type="active site" description="Nucleophile" evidence="12">
    <location>
        <position position="256"/>
    </location>
</feature>
<name>A0A9D1SW74_9FIRM</name>
<dbReference type="AlphaFoldDB" id="A0A9D1SW74"/>
<evidence type="ECO:0000313" key="14">
    <source>
        <dbReference type="EMBL" id="HIU99034.1"/>
    </source>
</evidence>
<evidence type="ECO:0000313" key="15">
    <source>
        <dbReference type="Proteomes" id="UP000886857"/>
    </source>
</evidence>
<feature type="active site" description="Proton donor" evidence="12">
    <location>
        <position position="309"/>
    </location>
</feature>
<evidence type="ECO:0000256" key="8">
    <source>
        <dbReference type="ARBA" id="ARBA00022679"/>
    </source>
</evidence>
<dbReference type="Pfam" id="PF00128">
    <property type="entry name" value="Alpha-amylase"/>
    <property type="match status" value="1"/>
</dbReference>
<dbReference type="SMART" id="SM00642">
    <property type="entry name" value="Aamy"/>
    <property type="match status" value="1"/>
</dbReference>
<dbReference type="FunFam" id="3.20.20.80:FF:000003">
    <property type="entry name" value="1,4-alpha-glucan branching enzyme GlgB"/>
    <property type="match status" value="1"/>
</dbReference>
<dbReference type="GO" id="GO:0005978">
    <property type="term" value="P:glycogen biosynthetic process"/>
    <property type="evidence" value="ECO:0007669"/>
    <property type="project" value="UniProtKB-UniRule"/>
</dbReference>
<gene>
    <name evidence="14" type="primary">glgB</name>
    <name evidence="14" type="ORF">IAC73_04260</name>
</gene>
<dbReference type="SUPFAM" id="SSF51011">
    <property type="entry name" value="Glycosyl hydrolase domain"/>
    <property type="match status" value="1"/>
</dbReference>
<dbReference type="NCBIfam" id="TIGR01515">
    <property type="entry name" value="branching_enzym"/>
    <property type="match status" value="1"/>
</dbReference>
<evidence type="ECO:0000256" key="5">
    <source>
        <dbReference type="ARBA" id="ARBA00012541"/>
    </source>
</evidence>
<reference evidence="14" key="1">
    <citation type="submission" date="2020-10" db="EMBL/GenBank/DDBJ databases">
        <authorList>
            <person name="Gilroy R."/>
        </authorList>
    </citation>
    <scope>NUCLEOTIDE SEQUENCE</scope>
    <source>
        <strain evidence="14">10406</strain>
    </source>
</reference>
<dbReference type="GO" id="GO:0003844">
    <property type="term" value="F:1,4-alpha-glucan branching enzyme activity"/>
    <property type="evidence" value="ECO:0007669"/>
    <property type="project" value="UniProtKB-UniRule"/>
</dbReference>
<evidence type="ECO:0000256" key="11">
    <source>
        <dbReference type="NCBIfam" id="TIGR01515"/>
    </source>
</evidence>
<keyword evidence="6" id="KW-0321">Glycogen metabolism</keyword>
<dbReference type="SUPFAM" id="SSF51445">
    <property type="entry name" value="(Trans)glycosidases"/>
    <property type="match status" value="1"/>
</dbReference>
<evidence type="ECO:0000256" key="2">
    <source>
        <dbReference type="ARBA" id="ARBA00002953"/>
    </source>
</evidence>
<reference evidence="14" key="2">
    <citation type="journal article" date="2021" name="PeerJ">
        <title>Extensive microbial diversity within the chicken gut microbiome revealed by metagenomics and culture.</title>
        <authorList>
            <person name="Gilroy R."/>
            <person name="Ravi A."/>
            <person name="Getino M."/>
            <person name="Pursley I."/>
            <person name="Horton D.L."/>
            <person name="Alikhan N.F."/>
            <person name="Baker D."/>
            <person name="Gharbi K."/>
            <person name="Hall N."/>
            <person name="Watson M."/>
            <person name="Adriaenssens E.M."/>
            <person name="Foster-Nyarko E."/>
            <person name="Jarju S."/>
            <person name="Secka A."/>
            <person name="Antonio M."/>
            <person name="Oren A."/>
            <person name="Chaudhuri R.R."/>
            <person name="La Ragione R."/>
            <person name="Hildebrand F."/>
            <person name="Pallen M.J."/>
        </authorList>
    </citation>
    <scope>NUCLEOTIDE SEQUENCE</scope>
    <source>
        <strain evidence="14">10406</strain>
    </source>
</reference>
<proteinExistence type="inferred from homology"/>
<dbReference type="Gene3D" id="2.60.40.1180">
    <property type="entry name" value="Golgi alpha-mannosidase II"/>
    <property type="match status" value="1"/>
</dbReference>
<evidence type="ECO:0000256" key="12">
    <source>
        <dbReference type="PIRSR" id="PIRSR000463-1"/>
    </source>
</evidence>
<dbReference type="PIRSF" id="PIRSF000463">
    <property type="entry name" value="GlgB"/>
    <property type="match status" value="1"/>
</dbReference>
<accession>A0A9D1SW74</accession>
<feature type="non-terminal residue" evidence="14">
    <location>
        <position position="1"/>
    </location>
</feature>